<protein>
    <submittedName>
        <fullName evidence="1">Uncharacterized protein</fullName>
    </submittedName>
</protein>
<comment type="caution">
    <text evidence="1">The sequence shown here is derived from an EMBL/GenBank/DDBJ whole genome shotgun (WGS) entry which is preliminary data.</text>
</comment>
<dbReference type="AlphaFoldDB" id="A0A8X6XP96"/>
<organism evidence="1 2">
    <name type="scientific">Trichonephila inaurata madagascariensis</name>
    <dbReference type="NCBI Taxonomy" id="2747483"/>
    <lineage>
        <taxon>Eukaryota</taxon>
        <taxon>Metazoa</taxon>
        <taxon>Ecdysozoa</taxon>
        <taxon>Arthropoda</taxon>
        <taxon>Chelicerata</taxon>
        <taxon>Arachnida</taxon>
        <taxon>Araneae</taxon>
        <taxon>Araneomorphae</taxon>
        <taxon>Entelegynae</taxon>
        <taxon>Araneoidea</taxon>
        <taxon>Nephilidae</taxon>
        <taxon>Trichonephila</taxon>
        <taxon>Trichonephila inaurata</taxon>
    </lineage>
</organism>
<reference evidence="1" key="1">
    <citation type="submission" date="2020-08" db="EMBL/GenBank/DDBJ databases">
        <title>Multicomponent nature underlies the extraordinary mechanical properties of spider dragline silk.</title>
        <authorList>
            <person name="Kono N."/>
            <person name="Nakamura H."/>
            <person name="Mori M."/>
            <person name="Yoshida Y."/>
            <person name="Ohtoshi R."/>
            <person name="Malay A.D."/>
            <person name="Moran D.A.P."/>
            <person name="Tomita M."/>
            <person name="Numata K."/>
            <person name="Arakawa K."/>
        </authorList>
    </citation>
    <scope>NUCLEOTIDE SEQUENCE</scope>
</reference>
<proteinExistence type="predicted"/>
<name>A0A8X6XP96_9ARAC</name>
<dbReference type="EMBL" id="BMAV01010745">
    <property type="protein sequence ID" value="GFY56084.1"/>
    <property type="molecule type" value="Genomic_DNA"/>
</dbReference>
<dbReference type="Proteomes" id="UP000886998">
    <property type="component" value="Unassembled WGS sequence"/>
</dbReference>
<sequence>MTLFHWIKLANKSSLTALKIFSRALKGLSPTIYLFSKHHDVKLKAEGRMNCPEVINTHRKDRFFMKSSFFCSGYLSEFIALGHNSFQGRKTWNSIATPVRTLRNWVNKNVVETFPHHHIVY</sequence>
<evidence type="ECO:0000313" key="1">
    <source>
        <dbReference type="EMBL" id="GFY56084.1"/>
    </source>
</evidence>
<evidence type="ECO:0000313" key="2">
    <source>
        <dbReference type="Proteomes" id="UP000886998"/>
    </source>
</evidence>
<keyword evidence="2" id="KW-1185">Reference proteome</keyword>
<gene>
    <name evidence="1" type="ORF">TNIN_457761</name>
</gene>
<accession>A0A8X6XP96</accession>